<accession>A0A166GHX0</accession>
<gene>
    <name evidence="1" type="ORF">FIBSPDRAFT_864481</name>
</gene>
<proteinExistence type="predicted"/>
<reference evidence="1 2" key="1">
    <citation type="journal article" date="2016" name="Mol. Biol. Evol.">
        <title>Comparative Genomics of Early-Diverging Mushroom-Forming Fungi Provides Insights into the Origins of Lignocellulose Decay Capabilities.</title>
        <authorList>
            <person name="Nagy L.G."/>
            <person name="Riley R."/>
            <person name="Tritt A."/>
            <person name="Adam C."/>
            <person name="Daum C."/>
            <person name="Floudas D."/>
            <person name="Sun H."/>
            <person name="Yadav J.S."/>
            <person name="Pangilinan J."/>
            <person name="Larsson K.H."/>
            <person name="Matsuura K."/>
            <person name="Barry K."/>
            <person name="Labutti K."/>
            <person name="Kuo R."/>
            <person name="Ohm R.A."/>
            <person name="Bhattacharya S.S."/>
            <person name="Shirouzu T."/>
            <person name="Yoshinaga Y."/>
            <person name="Martin F.M."/>
            <person name="Grigoriev I.V."/>
            <person name="Hibbett D.S."/>
        </authorList>
    </citation>
    <scope>NUCLEOTIDE SEQUENCE [LARGE SCALE GENOMIC DNA]</scope>
    <source>
        <strain evidence="1 2">CBS 109695</strain>
    </source>
</reference>
<dbReference type="EMBL" id="KV417578">
    <property type="protein sequence ID" value="KZP17852.1"/>
    <property type="molecule type" value="Genomic_DNA"/>
</dbReference>
<evidence type="ECO:0000313" key="2">
    <source>
        <dbReference type="Proteomes" id="UP000076532"/>
    </source>
</evidence>
<name>A0A166GHX0_9AGAM</name>
<sequence length="166" mass="19056">MDTDQRLVILGGYHLHVLHLADISRRSSECQVNSYGLQTHDPPRVHARNCLSSRRIFFCKDDMLRTCLVPEAGDLDHGPSALPNKTVSVEEARVDGRLRVHDISWDEASGRLCLLVGQHHDYEHAKRSALRIVVSVFDRISHTGMRYRKHLYQRNSRDTGMSMLDR</sequence>
<dbReference type="OrthoDB" id="3293449at2759"/>
<evidence type="ECO:0000313" key="1">
    <source>
        <dbReference type="EMBL" id="KZP17852.1"/>
    </source>
</evidence>
<organism evidence="1 2">
    <name type="scientific">Athelia psychrophila</name>
    <dbReference type="NCBI Taxonomy" id="1759441"/>
    <lineage>
        <taxon>Eukaryota</taxon>
        <taxon>Fungi</taxon>
        <taxon>Dikarya</taxon>
        <taxon>Basidiomycota</taxon>
        <taxon>Agaricomycotina</taxon>
        <taxon>Agaricomycetes</taxon>
        <taxon>Agaricomycetidae</taxon>
        <taxon>Atheliales</taxon>
        <taxon>Atheliaceae</taxon>
        <taxon>Athelia</taxon>
    </lineage>
</organism>
<protein>
    <submittedName>
        <fullName evidence="1">Uncharacterized protein</fullName>
    </submittedName>
</protein>
<dbReference type="Proteomes" id="UP000076532">
    <property type="component" value="Unassembled WGS sequence"/>
</dbReference>
<dbReference type="AlphaFoldDB" id="A0A166GHX0"/>
<keyword evidence="2" id="KW-1185">Reference proteome</keyword>